<feature type="compositionally biased region" description="Acidic residues" evidence="1">
    <location>
        <begin position="229"/>
        <end position="240"/>
    </location>
</feature>
<evidence type="ECO:0000313" key="6">
    <source>
        <dbReference type="EMBL" id="SDR13330.1"/>
    </source>
</evidence>
<dbReference type="OrthoDB" id="222638at2157"/>
<feature type="domain" description="CARDB" evidence="4">
    <location>
        <begin position="293"/>
        <end position="374"/>
    </location>
</feature>
<evidence type="ECO:0000313" key="8">
    <source>
        <dbReference type="Proteomes" id="UP000255421"/>
    </source>
</evidence>
<dbReference type="InterPro" id="IPR008965">
    <property type="entry name" value="CBM2/CBM3_carb-bd_dom_sf"/>
</dbReference>
<proteinExistence type="predicted"/>
<evidence type="ECO:0000259" key="4">
    <source>
        <dbReference type="Pfam" id="PF07705"/>
    </source>
</evidence>
<feature type="transmembrane region" description="Helical" evidence="2">
    <location>
        <begin position="441"/>
        <end position="462"/>
    </location>
</feature>
<feature type="region of interest" description="Disordered" evidence="1">
    <location>
        <begin position="383"/>
        <end position="446"/>
    </location>
</feature>
<feature type="compositionally biased region" description="Gly residues" evidence="1">
    <location>
        <begin position="246"/>
        <end position="265"/>
    </location>
</feature>
<reference evidence="6" key="2">
    <citation type="submission" date="2016-10" db="EMBL/GenBank/DDBJ databases">
        <authorList>
            <person name="de Groot N.N."/>
        </authorList>
    </citation>
    <scope>NUCLEOTIDE SEQUENCE [LARGE SCALE GENOMIC DNA]</scope>
    <source>
        <strain evidence="6">CGMCC 1.12397</strain>
    </source>
</reference>
<dbReference type="SUPFAM" id="SSF49384">
    <property type="entry name" value="Carbohydrate-binding domain"/>
    <property type="match status" value="1"/>
</dbReference>
<evidence type="ECO:0000259" key="3">
    <source>
        <dbReference type="Pfam" id="PF00963"/>
    </source>
</evidence>
<evidence type="ECO:0000256" key="2">
    <source>
        <dbReference type="SAM" id="Phobius"/>
    </source>
</evidence>
<gene>
    <name evidence="5" type="ORF">DWB78_18205</name>
    <name evidence="6" type="ORF">SAMN05216278_3712</name>
</gene>
<feature type="compositionally biased region" description="Low complexity" evidence="1">
    <location>
        <begin position="405"/>
        <end position="441"/>
    </location>
</feature>
<protein>
    <submittedName>
        <fullName evidence="6">Cohesin domain-containing protein</fullName>
    </submittedName>
</protein>
<dbReference type="CDD" id="cd08547">
    <property type="entry name" value="Type_II_cohesin"/>
    <property type="match status" value="1"/>
</dbReference>
<keyword evidence="2" id="KW-0812">Transmembrane</keyword>
<dbReference type="InterPro" id="IPR002102">
    <property type="entry name" value="Cohesin_dom"/>
</dbReference>
<dbReference type="InterPro" id="IPR011635">
    <property type="entry name" value="CARDB"/>
</dbReference>
<dbReference type="InterPro" id="IPR013783">
    <property type="entry name" value="Ig-like_fold"/>
</dbReference>
<keyword evidence="2" id="KW-0472">Membrane</keyword>
<dbReference type="Gene3D" id="2.60.40.680">
    <property type="match status" value="1"/>
</dbReference>
<dbReference type="Gene3D" id="2.60.40.10">
    <property type="entry name" value="Immunoglobulins"/>
    <property type="match status" value="1"/>
</dbReference>
<keyword evidence="2" id="KW-1133">Transmembrane helix</keyword>
<dbReference type="Pfam" id="PF00963">
    <property type="entry name" value="Cohesin"/>
    <property type="match status" value="1"/>
</dbReference>
<name>A0A1H1GJF9_9EURY</name>
<dbReference type="EMBL" id="FNKQ01000006">
    <property type="protein sequence ID" value="SDR13330.1"/>
    <property type="molecule type" value="Genomic_DNA"/>
</dbReference>
<evidence type="ECO:0000313" key="7">
    <source>
        <dbReference type="Proteomes" id="UP000199289"/>
    </source>
</evidence>
<dbReference type="AlphaFoldDB" id="A0A1H1GJF9"/>
<feature type="region of interest" description="Disordered" evidence="1">
    <location>
        <begin position="161"/>
        <end position="295"/>
    </location>
</feature>
<evidence type="ECO:0000313" key="5">
    <source>
        <dbReference type="EMBL" id="RDI69704.1"/>
    </source>
</evidence>
<dbReference type="Proteomes" id="UP000255421">
    <property type="component" value="Unassembled WGS sequence"/>
</dbReference>
<accession>A0A1H1GJF9</accession>
<organism evidence="6 7">
    <name type="scientific">Halopelagius longus</name>
    <dbReference type="NCBI Taxonomy" id="1236180"/>
    <lineage>
        <taxon>Archaea</taxon>
        <taxon>Methanobacteriati</taxon>
        <taxon>Methanobacteriota</taxon>
        <taxon>Stenosarchaea group</taxon>
        <taxon>Halobacteria</taxon>
        <taxon>Halobacteriales</taxon>
        <taxon>Haloferacaceae</taxon>
    </lineage>
</organism>
<feature type="compositionally biased region" description="Low complexity" evidence="1">
    <location>
        <begin position="166"/>
        <end position="228"/>
    </location>
</feature>
<sequence>MKRANALVVACALVVLVGALPVAVTSAGSASTTAITLGDSATVTDDSGEQTVTMTVRADATGVRGYQANVTFDPSVVQVQSVSKSEDFAKPVANVNNEAGWVSFNQIRSSETDGPALATITFTVTGDAGASTEISFVEEDTKFADGSGETFSPQAYNGVEVTVDDSTPTSTPNGTSTVTSTPNGTATPNTTATPNVTSTPNTTSTPNGTSTATSTPTDTPSSTPTSTETSEDGGDGDAVADEANSGGNGGNDNVNSGGGGGGDVNSGGDDDDDDDGGDAGGGGDSGSVSTGEPSLAVTNVTLNTSSPVEGRPVTVSAVVENTGDADGKLDTQVYVDENATEANRTVEVAAGEQREVNFSLQFDSPGTHTVAVGNASVGNVSVQAANATDTPSSTATEASPETADSTVTQSATATSAEESPASAATETVTESTSGEETSGSVPGFGFGITVGTLVTLAGWAGMRRRRDT</sequence>
<reference evidence="7" key="1">
    <citation type="submission" date="2016-10" db="EMBL/GenBank/DDBJ databases">
        <authorList>
            <person name="Varghese N."/>
            <person name="Submissions S."/>
        </authorList>
    </citation>
    <scope>NUCLEOTIDE SEQUENCE [LARGE SCALE GENOMIC DNA]</scope>
    <source>
        <strain evidence="7">CGMCC 1.12397</strain>
    </source>
</reference>
<dbReference type="GO" id="GO:0000272">
    <property type="term" value="P:polysaccharide catabolic process"/>
    <property type="evidence" value="ECO:0007669"/>
    <property type="project" value="InterPro"/>
</dbReference>
<feature type="compositionally biased region" description="Polar residues" evidence="1">
    <location>
        <begin position="383"/>
        <end position="404"/>
    </location>
</feature>
<dbReference type="RefSeq" id="WP_092539195.1">
    <property type="nucleotide sequence ID" value="NZ_FNKQ01000006.1"/>
</dbReference>
<dbReference type="Proteomes" id="UP000199289">
    <property type="component" value="Unassembled WGS sequence"/>
</dbReference>
<feature type="domain" description="Cohesin" evidence="3">
    <location>
        <begin position="51"/>
        <end position="155"/>
    </location>
</feature>
<reference evidence="5 8" key="3">
    <citation type="submission" date="2018-07" db="EMBL/GenBank/DDBJ databases">
        <title>Genome sequence of extremly halophilic archaeon Halopelagius longus strain BC12-B1.</title>
        <authorList>
            <person name="Zhang X."/>
        </authorList>
    </citation>
    <scope>NUCLEOTIDE SEQUENCE [LARGE SCALE GENOMIC DNA]</scope>
    <source>
        <strain evidence="5 8">BC12-B1</strain>
    </source>
</reference>
<keyword evidence="8" id="KW-1185">Reference proteome</keyword>
<dbReference type="GO" id="GO:0030246">
    <property type="term" value="F:carbohydrate binding"/>
    <property type="evidence" value="ECO:0007669"/>
    <property type="project" value="InterPro"/>
</dbReference>
<dbReference type="Pfam" id="PF07705">
    <property type="entry name" value="CARDB"/>
    <property type="match status" value="1"/>
</dbReference>
<evidence type="ECO:0000256" key="1">
    <source>
        <dbReference type="SAM" id="MobiDB-lite"/>
    </source>
</evidence>
<dbReference type="EMBL" id="QQST01000004">
    <property type="protein sequence ID" value="RDI69704.1"/>
    <property type="molecule type" value="Genomic_DNA"/>
</dbReference>
<feature type="compositionally biased region" description="Acidic residues" evidence="1">
    <location>
        <begin position="268"/>
        <end position="277"/>
    </location>
</feature>